<dbReference type="OrthoDB" id="10561979at2759"/>
<gene>
    <name evidence="1" type="ORF">D0869_15080</name>
</gene>
<accession>A0A3M6W0N7</accession>
<dbReference type="AlphaFoldDB" id="A0A3M6W0N7"/>
<organism evidence="1 2">
    <name type="scientific">Hortaea werneckii</name>
    <name type="common">Black yeast</name>
    <name type="synonym">Cladosporium werneckii</name>
    <dbReference type="NCBI Taxonomy" id="91943"/>
    <lineage>
        <taxon>Eukaryota</taxon>
        <taxon>Fungi</taxon>
        <taxon>Dikarya</taxon>
        <taxon>Ascomycota</taxon>
        <taxon>Pezizomycotina</taxon>
        <taxon>Dothideomycetes</taxon>
        <taxon>Dothideomycetidae</taxon>
        <taxon>Mycosphaerellales</taxon>
        <taxon>Teratosphaeriaceae</taxon>
        <taxon>Hortaea</taxon>
    </lineage>
</organism>
<evidence type="ECO:0000313" key="2">
    <source>
        <dbReference type="Proteomes" id="UP000281245"/>
    </source>
</evidence>
<feature type="non-terminal residue" evidence="1">
    <location>
        <position position="1"/>
    </location>
</feature>
<name>A0A3M6W0N7_HORWE</name>
<sequence>DQSANVDDRLAVASPTLLHLVCHQPATTCVYSPKTSRNVSVAESRLPISTPWTHGIAASPSHSENQTLLATDTLLSMVCKRLRAWKETRLWRGHGFTLTSMLAKTHRTSKVAAAVHQDPTSCGMRATVPACYL</sequence>
<reference evidence="1 2" key="1">
    <citation type="journal article" date="2018" name="BMC Genomics">
        <title>Genomic evidence for intraspecific hybridization in a clonal and extremely halotolerant yeast.</title>
        <authorList>
            <person name="Gostincar C."/>
            <person name="Stajich J.E."/>
            <person name="Zupancic J."/>
            <person name="Zalar P."/>
            <person name="Gunde-Cimerman N."/>
        </authorList>
    </citation>
    <scope>NUCLEOTIDE SEQUENCE [LARGE SCALE GENOMIC DNA]</scope>
    <source>
        <strain evidence="1 2">EXF-6656</strain>
    </source>
</reference>
<evidence type="ECO:0000313" key="1">
    <source>
        <dbReference type="EMBL" id="RMX71981.1"/>
    </source>
</evidence>
<proteinExistence type="predicted"/>
<dbReference type="EMBL" id="QWIJ01002410">
    <property type="protein sequence ID" value="RMX71981.1"/>
    <property type="molecule type" value="Genomic_DNA"/>
</dbReference>
<protein>
    <submittedName>
        <fullName evidence="1">Uncharacterized protein</fullName>
    </submittedName>
</protein>
<comment type="caution">
    <text evidence="1">The sequence shown here is derived from an EMBL/GenBank/DDBJ whole genome shotgun (WGS) entry which is preliminary data.</text>
</comment>
<dbReference type="Proteomes" id="UP000281245">
    <property type="component" value="Unassembled WGS sequence"/>
</dbReference>